<dbReference type="RefSeq" id="XP_002846291.1">
    <property type="nucleotide sequence ID" value="XM_002846245.1"/>
</dbReference>
<gene>
    <name evidence="1" type="ORF">MCYG_04028</name>
</gene>
<sequence length="106" mass="11731">MATESGSSGIDNEALISKLLRPLLKEMGRPAGDTASYLTTYSTTYLDTLLLRMSFIENLLSIPFYFDQNQNSSGLPPPGDLQRLPFLNAVIRESLRLRNSPPSIDP</sequence>
<reference evidence="2" key="1">
    <citation type="journal article" date="2012" name="MBio">
        <title>Comparative genome analysis of Trichophyton rubrum and related dermatophytes reveals candidate genes involved in infection.</title>
        <authorList>
            <person name="Martinez D.A."/>
            <person name="Oliver B.G."/>
            <person name="Graeser Y."/>
            <person name="Goldberg J.M."/>
            <person name="Li W."/>
            <person name="Martinez-Rossi N.M."/>
            <person name="Monod M."/>
            <person name="Shelest E."/>
            <person name="Barton R.C."/>
            <person name="Birch E."/>
            <person name="Brakhage A.A."/>
            <person name="Chen Z."/>
            <person name="Gurr S.J."/>
            <person name="Heiman D."/>
            <person name="Heitman J."/>
            <person name="Kosti I."/>
            <person name="Rossi A."/>
            <person name="Saif S."/>
            <person name="Samalova M."/>
            <person name="Saunders C.W."/>
            <person name="Shea T."/>
            <person name="Summerbell R.C."/>
            <person name="Xu J."/>
            <person name="Young S."/>
            <person name="Zeng Q."/>
            <person name="Birren B.W."/>
            <person name="Cuomo C.A."/>
            <person name="White T.C."/>
        </authorList>
    </citation>
    <scope>NUCLEOTIDE SEQUENCE [LARGE SCALE GENOMIC DNA]</scope>
    <source>
        <strain evidence="2">ATCC MYA-4605 / CBS 113480</strain>
    </source>
</reference>
<dbReference type="Proteomes" id="UP000002035">
    <property type="component" value="Unassembled WGS sequence"/>
</dbReference>
<proteinExistence type="predicted"/>
<dbReference type="InterPro" id="IPR036396">
    <property type="entry name" value="Cyt_P450_sf"/>
</dbReference>
<dbReference type="EMBL" id="DS995704">
    <property type="protein sequence ID" value="EEQ31209.1"/>
    <property type="molecule type" value="Genomic_DNA"/>
</dbReference>
<protein>
    <submittedName>
        <fullName evidence="1">Uncharacterized protein</fullName>
    </submittedName>
</protein>
<accession>C5FMX3</accession>
<dbReference type="HOGENOM" id="CLU_2222627_0_0_1"/>
<evidence type="ECO:0000313" key="1">
    <source>
        <dbReference type="EMBL" id="EEQ31209.1"/>
    </source>
</evidence>
<dbReference type="GeneID" id="9226205"/>
<dbReference type="VEuPathDB" id="FungiDB:MCYG_04028"/>
<dbReference type="GO" id="GO:0004497">
    <property type="term" value="F:monooxygenase activity"/>
    <property type="evidence" value="ECO:0007669"/>
    <property type="project" value="InterPro"/>
</dbReference>
<keyword evidence="2" id="KW-1185">Reference proteome</keyword>
<evidence type="ECO:0000313" key="2">
    <source>
        <dbReference type="Proteomes" id="UP000002035"/>
    </source>
</evidence>
<dbReference type="AlphaFoldDB" id="C5FMX3"/>
<dbReference type="GO" id="GO:0016705">
    <property type="term" value="F:oxidoreductase activity, acting on paired donors, with incorporation or reduction of molecular oxygen"/>
    <property type="evidence" value="ECO:0007669"/>
    <property type="project" value="InterPro"/>
</dbReference>
<dbReference type="GO" id="GO:0020037">
    <property type="term" value="F:heme binding"/>
    <property type="evidence" value="ECO:0007669"/>
    <property type="project" value="InterPro"/>
</dbReference>
<name>C5FMX3_ARTOC</name>
<dbReference type="Gene3D" id="1.10.630.10">
    <property type="entry name" value="Cytochrome P450"/>
    <property type="match status" value="1"/>
</dbReference>
<dbReference type="GO" id="GO:0005506">
    <property type="term" value="F:iron ion binding"/>
    <property type="evidence" value="ECO:0007669"/>
    <property type="project" value="InterPro"/>
</dbReference>
<organism evidence="1 2">
    <name type="scientific">Arthroderma otae (strain ATCC MYA-4605 / CBS 113480)</name>
    <name type="common">Microsporum canis</name>
    <dbReference type="NCBI Taxonomy" id="554155"/>
    <lineage>
        <taxon>Eukaryota</taxon>
        <taxon>Fungi</taxon>
        <taxon>Dikarya</taxon>
        <taxon>Ascomycota</taxon>
        <taxon>Pezizomycotina</taxon>
        <taxon>Eurotiomycetes</taxon>
        <taxon>Eurotiomycetidae</taxon>
        <taxon>Onygenales</taxon>
        <taxon>Arthrodermataceae</taxon>
        <taxon>Microsporum</taxon>
    </lineage>
</organism>
<dbReference type="SUPFAM" id="SSF48264">
    <property type="entry name" value="Cytochrome P450"/>
    <property type="match status" value="1"/>
</dbReference>